<protein>
    <recommendedName>
        <fullName evidence="4">F-box domain-containing protein</fullName>
    </recommendedName>
</protein>
<name>A0ABR1HH00_9HYPO</name>
<reference evidence="2 3" key="1">
    <citation type="journal article" date="2025" name="Microbiol. Resour. Announc.">
        <title>Draft genome sequences for Neonectria magnoliae and Neonectria punicea, canker pathogens of Liriodendron tulipifera and Acer saccharum in West Virginia.</title>
        <authorList>
            <person name="Petronek H.M."/>
            <person name="Kasson M.T."/>
            <person name="Metheny A.M."/>
            <person name="Stauder C.M."/>
            <person name="Lovett B."/>
            <person name="Lynch S.C."/>
            <person name="Garnas J.R."/>
            <person name="Kasson L.R."/>
            <person name="Stajich J.E."/>
        </authorList>
    </citation>
    <scope>NUCLEOTIDE SEQUENCE [LARGE SCALE GENOMIC DNA]</scope>
    <source>
        <strain evidence="2 3">NRRL 64653</strain>
    </source>
</reference>
<feature type="compositionally biased region" description="Polar residues" evidence="1">
    <location>
        <begin position="229"/>
        <end position="245"/>
    </location>
</feature>
<organism evidence="2 3">
    <name type="scientific">Neonectria punicea</name>
    <dbReference type="NCBI Taxonomy" id="979145"/>
    <lineage>
        <taxon>Eukaryota</taxon>
        <taxon>Fungi</taxon>
        <taxon>Dikarya</taxon>
        <taxon>Ascomycota</taxon>
        <taxon>Pezizomycotina</taxon>
        <taxon>Sordariomycetes</taxon>
        <taxon>Hypocreomycetidae</taxon>
        <taxon>Hypocreales</taxon>
        <taxon>Nectriaceae</taxon>
        <taxon>Neonectria</taxon>
    </lineage>
</organism>
<gene>
    <name evidence="2" type="ORF">QQX98_002838</name>
</gene>
<feature type="region of interest" description="Disordered" evidence="1">
    <location>
        <begin position="225"/>
        <end position="251"/>
    </location>
</feature>
<evidence type="ECO:0000313" key="3">
    <source>
        <dbReference type="Proteomes" id="UP001498476"/>
    </source>
</evidence>
<dbReference type="EMBL" id="JAZAVJ010000030">
    <property type="protein sequence ID" value="KAK7420415.1"/>
    <property type="molecule type" value="Genomic_DNA"/>
</dbReference>
<accession>A0ABR1HH00</accession>
<comment type="caution">
    <text evidence="2">The sequence shown here is derived from an EMBL/GenBank/DDBJ whole genome shotgun (WGS) entry which is preliminary data.</text>
</comment>
<sequence length="251" mass="29270">MIPKKTPKGTTKGWSGYLIPSYNPGSYHNWWYDDPFHIPDFTTRLLSNLQHAKPSTPTPQKFQAGMDSLPQELRDKITSLLLVGAIGLDCTYLLSQSCWRRLCLRIPFLWDLDENIISGFKDEEDKQWDWERLFRQVMARIKPPTQPEEGDTRAWTYHEVGLDVPPGFINRRRIWQLLEDMDPRELEFEAMRDPDSVIYDSDLQELRSYSDLGCLATGEDDRSWEANLGSESDWGSPSEFPSWQVPTDHVW</sequence>
<proteinExistence type="predicted"/>
<keyword evidence="3" id="KW-1185">Reference proteome</keyword>
<evidence type="ECO:0000313" key="2">
    <source>
        <dbReference type="EMBL" id="KAK7420415.1"/>
    </source>
</evidence>
<dbReference type="Proteomes" id="UP001498476">
    <property type="component" value="Unassembled WGS sequence"/>
</dbReference>
<evidence type="ECO:0008006" key="4">
    <source>
        <dbReference type="Google" id="ProtNLM"/>
    </source>
</evidence>
<evidence type="ECO:0000256" key="1">
    <source>
        <dbReference type="SAM" id="MobiDB-lite"/>
    </source>
</evidence>